<feature type="transmembrane region" description="Helical" evidence="2">
    <location>
        <begin position="71"/>
        <end position="92"/>
    </location>
</feature>
<organism evidence="3 4">
    <name type="scientific">Pseudolabrys taiwanensis</name>
    <dbReference type="NCBI Taxonomy" id="331696"/>
    <lineage>
        <taxon>Bacteria</taxon>
        <taxon>Pseudomonadati</taxon>
        <taxon>Pseudomonadota</taxon>
        <taxon>Alphaproteobacteria</taxon>
        <taxon>Hyphomicrobiales</taxon>
        <taxon>Xanthobacteraceae</taxon>
        <taxon>Pseudolabrys</taxon>
    </lineage>
</organism>
<dbReference type="Proteomes" id="UP000254889">
    <property type="component" value="Chromosome"/>
</dbReference>
<sequence length="96" mass="11205">MNPFLWLIDTIIDIYIWIMIASAVLSWLIAFNVVNTRNPIVNNIGEFLYRVTEPALRPIRNMLPNLGGIDISPVILIILLLFLKQFIFWAYLKLFI</sequence>
<dbReference type="OrthoDB" id="9814445at2"/>
<comment type="similarity">
    <text evidence="1">Belongs to the YggT family.</text>
</comment>
<dbReference type="InterPro" id="IPR003425">
    <property type="entry name" value="CCB3/YggT"/>
</dbReference>
<evidence type="ECO:0000256" key="1">
    <source>
        <dbReference type="ARBA" id="ARBA00010894"/>
    </source>
</evidence>
<dbReference type="KEGG" id="ptaw:DW352_19530"/>
<dbReference type="PANTHER" id="PTHR33219:SF14">
    <property type="entry name" value="PROTEIN COFACTOR ASSEMBLY OF COMPLEX C SUBUNIT B CCB3, CHLOROPLASTIC-RELATED"/>
    <property type="match status" value="1"/>
</dbReference>
<name>A0A346A020_9HYPH</name>
<dbReference type="GO" id="GO:0016020">
    <property type="term" value="C:membrane"/>
    <property type="evidence" value="ECO:0007669"/>
    <property type="project" value="InterPro"/>
</dbReference>
<keyword evidence="4" id="KW-1185">Reference proteome</keyword>
<dbReference type="RefSeq" id="WP_115692896.1">
    <property type="nucleotide sequence ID" value="NZ_CP031417.1"/>
</dbReference>
<proteinExistence type="inferred from homology"/>
<reference evidence="3 4" key="1">
    <citation type="submission" date="2018-07" db="EMBL/GenBank/DDBJ databases">
        <authorList>
            <person name="Quirk P.G."/>
            <person name="Krulwich T.A."/>
        </authorList>
    </citation>
    <scope>NUCLEOTIDE SEQUENCE [LARGE SCALE GENOMIC DNA]</scope>
    <source>
        <strain evidence="3 4">CC-BB4</strain>
    </source>
</reference>
<dbReference type="AlphaFoldDB" id="A0A346A020"/>
<evidence type="ECO:0000313" key="4">
    <source>
        <dbReference type="Proteomes" id="UP000254889"/>
    </source>
</evidence>
<dbReference type="PANTHER" id="PTHR33219">
    <property type="entry name" value="YLMG HOMOLOG PROTEIN 2, CHLOROPLASTIC"/>
    <property type="match status" value="1"/>
</dbReference>
<keyword evidence="2" id="KW-0472">Membrane</keyword>
<protein>
    <submittedName>
        <fullName evidence="3">YggT family protein</fullName>
    </submittedName>
</protein>
<evidence type="ECO:0000256" key="2">
    <source>
        <dbReference type="SAM" id="Phobius"/>
    </source>
</evidence>
<accession>A0A346A020</accession>
<evidence type="ECO:0000313" key="3">
    <source>
        <dbReference type="EMBL" id="AXK82517.1"/>
    </source>
</evidence>
<gene>
    <name evidence="3" type="ORF">DW352_19530</name>
</gene>
<dbReference type="Pfam" id="PF02325">
    <property type="entry name" value="CCB3_YggT"/>
    <property type="match status" value="1"/>
</dbReference>
<keyword evidence="2" id="KW-1133">Transmembrane helix</keyword>
<dbReference type="EMBL" id="CP031417">
    <property type="protein sequence ID" value="AXK82517.1"/>
    <property type="molecule type" value="Genomic_DNA"/>
</dbReference>
<keyword evidence="2" id="KW-0812">Transmembrane</keyword>
<feature type="transmembrane region" description="Helical" evidence="2">
    <location>
        <begin position="12"/>
        <end position="34"/>
    </location>
</feature>